<dbReference type="PANTHER" id="PTHR46411:SF3">
    <property type="entry name" value="AAA+ ATPASE DOMAIN-CONTAINING PROTEIN"/>
    <property type="match status" value="1"/>
</dbReference>
<dbReference type="AlphaFoldDB" id="A0A9P5KZE4"/>
<dbReference type="PANTHER" id="PTHR46411">
    <property type="entry name" value="FAMILY ATPASE, PUTATIVE-RELATED"/>
    <property type="match status" value="1"/>
</dbReference>
<dbReference type="GO" id="GO:0005524">
    <property type="term" value="F:ATP binding"/>
    <property type="evidence" value="ECO:0007669"/>
    <property type="project" value="InterPro"/>
</dbReference>
<evidence type="ECO:0000259" key="2">
    <source>
        <dbReference type="SMART" id="SM00382"/>
    </source>
</evidence>
<reference evidence="3" key="1">
    <citation type="submission" date="2020-02" db="EMBL/GenBank/DDBJ databases">
        <authorList>
            <person name="Lichtner F.J."/>
        </authorList>
    </citation>
    <scope>NUCLEOTIDE SEQUENCE</scope>
    <source>
        <strain evidence="3">G10</strain>
    </source>
</reference>
<accession>A0A9P5KZE4</accession>
<dbReference type="SMART" id="SM00382">
    <property type="entry name" value="AAA"/>
    <property type="match status" value="1"/>
</dbReference>
<sequence length="993" mass="114296">MHDSIVLDGEIQSPIHDATLLSDNTNAKSSDGVSDKWPLSQTKLESSTSIIYADRSVSSETKKQPSSLSKNKEHIQETASATTGEEHKPLQEIKITRVPPEMWRHIKKERKIDPKQSILLTSSKGSSSLILQKTRQKHKETKYKDEVSLHKSEASNHLYAPYRLAVNSTYLLSVLEKYTGIFFTEEQNVLVRPFKYLVEIEPDIREAFHMAKVVCEQAIAELAQSVQAAEICGPQVEGNVETQEGKKNLEKLNEAVFRTTRERDELSCLVEFMDLDMRDIFSVKRQIESRSVEKIAYEHLWQFFKPGDIVYSCPENDEIRRQAYRILHVTGGRVCFDTTRRSPFDPIKDRKWESDSENDERCCDAVRCSGTETTSFIVDCFYLDSDGTLLAPRGKRFVVTPNSGERAINMLPLQHLFFDPKQQEVKNELINRGARFLQLAPRTHLLYHGTTLIESNKVQHNYDSFEIPAAEVHGEVIIDQGSGVQHFRKKFFKWSLKTGGRIVQTPTKADKREVLDFFPKKSDGDWVTDVFDDSIFEENRRQEFMGTTEMGISRIINNISISDEERMLLPPRLYGYSLLDHRWASFSVNMLREISVTRDEEGWSKLEDLVLPDQHKTILLALITNQVRLPYDTSSSDLDPTRDQFSMDVVPAKGKGLIILLHGAPGVGKTSTAECIAAKLKRPLLPITCGDIGINAQEAEKNLDTFCTLAHRWRCVLLLDEADVFLAKRERGDIKRNSLVSVGEFDEAFRSRIHICLYYPKLKQAPTKEIWDKNIQRIKKSDLDIDIDEKKIKKYVDEHWKKNLNRPTRRWNGRQIKNAFQTAIALANWDFFEEGNISGLERPRITVGHFRHVAKITAHFDDYISDIHGVPEEDAYGAHAEREGLRKDDRPTPSYRNQENIHRRRETAPKSLRREPSYDSFMSRDEDPSQEDNGSEAMIDRDDDDADSDYDEIKQLELKLKLAKLKKGRRNKSTTPWQRGKDDEDRVSRSRED</sequence>
<dbReference type="InterPro" id="IPR003959">
    <property type="entry name" value="ATPase_AAA_core"/>
</dbReference>
<evidence type="ECO:0000313" key="3">
    <source>
        <dbReference type="EMBL" id="KAF7516819.1"/>
    </source>
</evidence>
<dbReference type="Pfam" id="PF23232">
    <property type="entry name" value="AAA_lid_13"/>
    <property type="match status" value="1"/>
</dbReference>
<protein>
    <recommendedName>
        <fullName evidence="2">AAA+ ATPase domain-containing protein</fullName>
    </recommendedName>
</protein>
<proteinExistence type="predicted"/>
<name>A0A9P5KZE4_PENCR</name>
<evidence type="ECO:0000256" key="1">
    <source>
        <dbReference type="SAM" id="MobiDB-lite"/>
    </source>
</evidence>
<feature type="compositionally biased region" description="Polar residues" evidence="1">
    <location>
        <begin position="54"/>
        <end position="69"/>
    </location>
</feature>
<dbReference type="InterPro" id="IPR003593">
    <property type="entry name" value="AAA+_ATPase"/>
</dbReference>
<dbReference type="Pfam" id="PF22942">
    <property type="entry name" value="DUF7025"/>
    <property type="match status" value="1"/>
</dbReference>
<feature type="domain" description="AAA+ ATPase" evidence="2">
    <location>
        <begin position="655"/>
        <end position="791"/>
    </location>
</feature>
<dbReference type="Pfam" id="PF00004">
    <property type="entry name" value="AAA"/>
    <property type="match status" value="1"/>
</dbReference>
<dbReference type="InterPro" id="IPR027417">
    <property type="entry name" value="P-loop_NTPase"/>
</dbReference>
<feature type="compositionally biased region" description="Basic and acidic residues" evidence="1">
    <location>
        <begin position="906"/>
        <end position="927"/>
    </location>
</feature>
<feature type="region of interest" description="Disordered" evidence="1">
    <location>
        <begin position="962"/>
        <end position="993"/>
    </location>
</feature>
<feature type="compositionally biased region" description="Basic and acidic residues" evidence="1">
    <location>
        <begin position="880"/>
        <end position="891"/>
    </location>
</feature>
<dbReference type="InterPro" id="IPR056599">
    <property type="entry name" value="AAA_lid_fung"/>
</dbReference>
<keyword evidence="4" id="KW-1185">Reference proteome</keyword>
<feature type="region of interest" description="Disordered" evidence="1">
    <location>
        <begin position="54"/>
        <end position="91"/>
    </location>
</feature>
<dbReference type="EMBL" id="JAAOZQ010000128">
    <property type="protein sequence ID" value="KAF7516819.1"/>
    <property type="molecule type" value="Genomic_DNA"/>
</dbReference>
<feature type="compositionally biased region" description="Basic residues" evidence="1">
    <location>
        <begin position="962"/>
        <end position="972"/>
    </location>
</feature>
<feature type="compositionally biased region" description="Acidic residues" evidence="1">
    <location>
        <begin position="941"/>
        <end position="950"/>
    </location>
</feature>
<dbReference type="Proteomes" id="UP000701341">
    <property type="component" value="Unassembled WGS sequence"/>
</dbReference>
<dbReference type="SUPFAM" id="SSF52540">
    <property type="entry name" value="P-loop containing nucleoside triphosphate hydrolases"/>
    <property type="match status" value="1"/>
</dbReference>
<dbReference type="InterPro" id="IPR054289">
    <property type="entry name" value="DUF7025"/>
</dbReference>
<feature type="compositionally biased region" description="Basic and acidic residues" evidence="1">
    <location>
        <begin position="979"/>
        <end position="993"/>
    </location>
</feature>
<feature type="region of interest" description="Disordered" evidence="1">
    <location>
        <begin position="880"/>
        <end position="950"/>
    </location>
</feature>
<comment type="caution">
    <text evidence="3">The sequence shown here is derived from an EMBL/GenBank/DDBJ whole genome shotgun (WGS) entry which is preliminary data.</text>
</comment>
<dbReference type="GO" id="GO:0016887">
    <property type="term" value="F:ATP hydrolysis activity"/>
    <property type="evidence" value="ECO:0007669"/>
    <property type="project" value="InterPro"/>
</dbReference>
<dbReference type="Gene3D" id="3.40.50.300">
    <property type="entry name" value="P-loop containing nucleotide triphosphate hydrolases"/>
    <property type="match status" value="1"/>
</dbReference>
<evidence type="ECO:0000313" key="4">
    <source>
        <dbReference type="Proteomes" id="UP000701341"/>
    </source>
</evidence>
<organism evidence="3 4">
    <name type="scientific">Penicillium crustosum</name>
    <name type="common">Blue mold fungus</name>
    <dbReference type="NCBI Taxonomy" id="36656"/>
    <lineage>
        <taxon>Eukaryota</taxon>
        <taxon>Fungi</taxon>
        <taxon>Dikarya</taxon>
        <taxon>Ascomycota</taxon>
        <taxon>Pezizomycotina</taxon>
        <taxon>Eurotiomycetes</taxon>
        <taxon>Eurotiomycetidae</taxon>
        <taxon>Eurotiales</taxon>
        <taxon>Aspergillaceae</taxon>
        <taxon>Penicillium</taxon>
    </lineage>
</organism>
<gene>
    <name evidence="3" type="ORF">PCG10_001780</name>
</gene>